<proteinExistence type="predicted"/>
<protein>
    <submittedName>
        <fullName evidence="2">Uncharacterized protein</fullName>
    </submittedName>
</protein>
<keyword evidence="3" id="KW-1185">Reference proteome</keyword>
<evidence type="ECO:0000313" key="2">
    <source>
        <dbReference type="EMBL" id="SEM71637.1"/>
    </source>
</evidence>
<dbReference type="Proteomes" id="UP000183015">
    <property type="component" value="Unassembled WGS sequence"/>
</dbReference>
<sequence length="103" mass="10952">MKYVGFLRQVLVGNWPSRIYLGVVTAAMLLWLVVTLTWTQPDANMSGVSALLLTLPVSLMVLMASSDAPGHPELYVAAVVVGALVNDAVIGLVAYAARRSGPR</sequence>
<feature type="transmembrane region" description="Helical" evidence="1">
    <location>
        <begin position="50"/>
        <end position="68"/>
    </location>
</feature>
<dbReference type="STRING" id="235985.SAMN05414137_14711"/>
<keyword evidence="1" id="KW-0472">Membrane</keyword>
<dbReference type="Pfam" id="PF25637">
    <property type="entry name" value="DUF7942"/>
    <property type="match status" value="1"/>
</dbReference>
<dbReference type="NCBIfam" id="NF046119">
    <property type="entry name" value="memb_SCO4225"/>
    <property type="match status" value="1"/>
</dbReference>
<dbReference type="EMBL" id="FOAZ01000047">
    <property type="protein sequence ID" value="SEM71637.1"/>
    <property type="molecule type" value="Genomic_DNA"/>
</dbReference>
<accession>A0A1H8AQ42</accession>
<dbReference type="RefSeq" id="WP_042460773.1">
    <property type="nucleotide sequence ID" value="NZ_BBPN01000073.1"/>
</dbReference>
<feature type="transmembrane region" description="Helical" evidence="1">
    <location>
        <begin position="20"/>
        <end position="38"/>
    </location>
</feature>
<keyword evidence="1" id="KW-0812">Transmembrane</keyword>
<evidence type="ECO:0000256" key="1">
    <source>
        <dbReference type="SAM" id="Phobius"/>
    </source>
</evidence>
<dbReference type="InterPro" id="IPR057702">
    <property type="entry name" value="DUF7942"/>
</dbReference>
<gene>
    <name evidence="2" type="ORF">SAMN05414137_14711</name>
</gene>
<feature type="transmembrane region" description="Helical" evidence="1">
    <location>
        <begin position="74"/>
        <end position="97"/>
    </location>
</feature>
<organism evidence="2 3">
    <name type="scientific">Streptacidiphilus jiangxiensis</name>
    <dbReference type="NCBI Taxonomy" id="235985"/>
    <lineage>
        <taxon>Bacteria</taxon>
        <taxon>Bacillati</taxon>
        <taxon>Actinomycetota</taxon>
        <taxon>Actinomycetes</taxon>
        <taxon>Kitasatosporales</taxon>
        <taxon>Streptomycetaceae</taxon>
        <taxon>Streptacidiphilus</taxon>
    </lineage>
</organism>
<dbReference type="AlphaFoldDB" id="A0A1H8AQ42"/>
<name>A0A1H8AQ42_STRJI</name>
<evidence type="ECO:0000313" key="3">
    <source>
        <dbReference type="Proteomes" id="UP000183015"/>
    </source>
</evidence>
<reference evidence="3" key="1">
    <citation type="submission" date="2016-10" db="EMBL/GenBank/DDBJ databases">
        <authorList>
            <person name="Varghese N."/>
        </authorList>
    </citation>
    <scope>NUCLEOTIDE SEQUENCE [LARGE SCALE GENOMIC DNA]</scope>
    <source>
        <strain evidence="3">DSM 45096 / BCRC 16803 / CGMCC 4.1857 / CIP 109030 / JCM 12277 / KCTC 19219 / NBRC 100920 / 33214</strain>
    </source>
</reference>
<keyword evidence="1" id="KW-1133">Transmembrane helix</keyword>